<evidence type="ECO:0000256" key="3">
    <source>
        <dbReference type="SAM" id="SignalP"/>
    </source>
</evidence>
<name>A0AA42W2E9_9BURK</name>
<gene>
    <name evidence="4" type="ORF">N5J23_11075</name>
</gene>
<protein>
    <recommendedName>
        <fullName evidence="6">Lipoprotein SmpA/OmlA domain-containing protein</fullName>
    </recommendedName>
</protein>
<reference evidence="4" key="1">
    <citation type="submission" date="2022-09" db="EMBL/GenBank/DDBJ databases">
        <title>Intensive care unit water sources are persistently colonized with multi-drug resistant bacteria and are the site of extensive horizontal gene transfer of antibiotic resistance genes.</title>
        <authorList>
            <person name="Diorio-Toth L."/>
        </authorList>
    </citation>
    <scope>NUCLEOTIDE SEQUENCE</scope>
    <source>
        <strain evidence="4">GD03686</strain>
    </source>
</reference>
<sequence length="133" mass="14053">MRISTLLIALLVAGCAASGVKVTDEQMKHFKPGETTLEQVVAVLGKPTNKTRMSDGTTSLMYVFAESKVRPETFIPFVGGFIGGADTSSNVAMLRFDGAGKLMETSSSTSEMGTGMGFSAGQVAPLQTEQPRR</sequence>
<evidence type="ECO:0000256" key="1">
    <source>
        <dbReference type="ARBA" id="ARBA00022729"/>
    </source>
</evidence>
<dbReference type="AlphaFoldDB" id="A0AA42W2E9"/>
<evidence type="ECO:0000256" key="2">
    <source>
        <dbReference type="SAM" id="MobiDB-lite"/>
    </source>
</evidence>
<proteinExistence type="predicted"/>
<dbReference type="RefSeq" id="WP_274755186.1">
    <property type="nucleotide sequence ID" value="NZ_CAXONF010000004.1"/>
</dbReference>
<organism evidence="4 5">
    <name type="scientific">Comamonas aquatica</name>
    <dbReference type="NCBI Taxonomy" id="225991"/>
    <lineage>
        <taxon>Bacteria</taxon>
        <taxon>Pseudomonadati</taxon>
        <taxon>Pseudomonadota</taxon>
        <taxon>Betaproteobacteria</taxon>
        <taxon>Burkholderiales</taxon>
        <taxon>Comamonadaceae</taxon>
        <taxon>Comamonas</taxon>
    </lineage>
</organism>
<dbReference type="Proteomes" id="UP001161294">
    <property type="component" value="Unassembled WGS sequence"/>
</dbReference>
<feature type="signal peptide" evidence="3">
    <location>
        <begin position="1"/>
        <end position="18"/>
    </location>
</feature>
<dbReference type="InterPro" id="IPR037873">
    <property type="entry name" value="BamE-like"/>
</dbReference>
<evidence type="ECO:0008006" key="6">
    <source>
        <dbReference type="Google" id="ProtNLM"/>
    </source>
</evidence>
<evidence type="ECO:0000313" key="4">
    <source>
        <dbReference type="EMBL" id="MDH2006082.1"/>
    </source>
</evidence>
<dbReference type="PROSITE" id="PS51257">
    <property type="entry name" value="PROKAR_LIPOPROTEIN"/>
    <property type="match status" value="1"/>
</dbReference>
<feature type="chain" id="PRO_5041321040" description="Lipoprotein SmpA/OmlA domain-containing protein" evidence="3">
    <location>
        <begin position="19"/>
        <end position="133"/>
    </location>
</feature>
<feature type="region of interest" description="Disordered" evidence="2">
    <location>
        <begin position="105"/>
        <end position="133"/>
    </location>
</feature>
<dbReference type="EMBL" id="JAOCJW010000020">
    <property type="protein sequence ID" value="MDH2006082.1"/>
    <property type="molecule type" value="Genomic_DNA"/>
</dbReference>
<dbReference type="Gene3D" id="3.30.1450.10">
    <property type="match status" value="1"/>
</dbReference>
<evidence type="ECO:0000313" key="5">
    <source>
        <dbReference type="Proteomes" id="UP001161294"/>
    </source>
</evidence>
<keyword evidence="1 3" id="KW-0732">Signal</keyword>
<comment type="caution">
    <text evidence="4">The sequence shown here is derived from an EMBL/GenBank/DDBJ whole genome shotgun (WGS) entry which is preliminary data.</text>
</comment>
<accession>A0AA42W2E9</accession>